<reference evidence="1 2" key="1">
    <citation type="submission" date="2022-02" db="EMBL/GenBank/DDBJ databases">
        <title>Draft genome sequence of Mezorhizobium retamae strain IRAMC:0171 isolated from Retama raetam nodules.</title>
        <authorList>
            <person name="Bengaied R."/>
            <person name="Sbissi I."/>
            <person name="Huber K."/>
            <person name="Ghodbane F."/>
            <person name="Nouioui I."/>
            <person name="Tarhouni M."/>
            <person name="Gtari M."/>
        </authorList>
    </citation>
    <scope>NUCLEOTIDE SEQUENCE [LARGE SCALE GENOMIC DNA]</scope>
    <source>
        <strain evidence="1 2">IRAMC:0171</strain>
    </source>
</reference>
<accession>A0ABS9QH23</accession>
<sequence length="110" mass="12030">MTGPASLKVGDPVRIQADGTEMPGHVLALADWQWILVQAADGRLWLDVVMNVSAAYWSQLVLLDRNVGADELPKIKEIARAVAWHPRRVDVADVPGAERLGGPGEQLTRR</sequence>
<dbReference type="RefSeq" id="WP_239367189.1">
    <property type="nucleotide sequence ID" value="NZ_JAKREW010000017.1"/>
</dbReference>
<name>A0ABS9QH23_9HYPH</name>
<dbReference type="Proteomes" id="UP001201701">
    <property type="component" value="Unassembled WGS sequence"/>
</dbReference>
<proteinExistence type="predicted"/>
<evidence type="ECO:0000313" key="1">
    <source>
        <dbReference type="EMBL" id="MCG7506734.1"/>
    </source>
</evidence>
<gene>
    <name evidence="1" type="ORF">L4923_17040</name>
</gene>
<dbReference type="EMBL" id="JAKREW010000017">
    <property type="protein sequence ID" value="MCG7506734.1"/>
    <property type="molecule type" value="Genomic_DNA"/>
</dbReference>
<protein>
    <submittedName>
        <fullName evidence="1">Uncharacterized protein</fullName>
    </submittedName>
</protein>
<keyword evidence="2" id="KW-1185">Reference proteome</keyword>
<comment type="caution">
    <text evidence="1">The sequence shown here is derived from an EMBL/GenBank/DDBJ whole genome shotgun (WGS) entry which is preliminary data.</text>
</comment>
<evidence type="ECO:0000313" key="2">
    <source>
        <dbReference type="Proteomes" id="UP001201701"/>
    </source>
</evidence>
<organism evidence="1 2">
    <name type="scientific">Mesorhizobium retamae</name>
    <dbReference type="NCBI Taxonomy" id="2912854"/>
    <lineage>
        <taxon>Bacteria</taxon>
        <taxon>Pseudomonadati</taxon>
        <taxon>Pseudomonadota</taxon>
        <taxon>Alphaproteobacteria</taxon>
        <taxon>Hyphomicrobiales</taxon>
        <taxon>Phyllobacteriaceae</taxon>
        <taxon>Mesorhizobium</taxon>
    </lineage>
</organism>